<reference evidence="2" key="1">
    <citation type="journal article" date="2019" name="Int. J. Syst. Evol. Microbiol.">
        <title>The Global Catalogue of Microorganisms (GCM) 10K type strain sequencing project: providing services to taxonomists for standard genome sequencing and annotation.</title>
        <authorList>
            <consortium name="The Broad Institute Genomics Platform"/>
            <consortium name="The Broad Institute Genome Sequencing Center for Infectious Disease"/>
            <person name="Wu L."/>
            <person name="Ma J."/>
        </authorList>
    </citation>
    <scope>NUCLEOTIDE SEQUENCE [LARGE SCALE GENOMIC DNA]</scope>
    <source>
        <strain evidence="2">CCM 8875</strain>
    </source>
</reference>
<organism evidence="1 2">
    <name type="scientific">Paracoccus nototheniae</name>
    <dbReference type="NCBI Taxonomy" id="2489002"/>
    <lineage>
        <taxon>Bacteria</taxon>
        <taxon>Pseudomonadati</taxon>
        <taxon>Pseudomonadota</taxon>
        <taxon>Alphaproteobacteria</taxon>
        <taxon>Rhodobacterales</taxon>
        <taxon>Paracoccaceae</taxon>
        <taxon>Paracoccus</taxon>
    </lineage>
</organism>
<comment type="caution">
    <text evidence="1">The sequence shown here is derived from an EMBL/GenBank/DDBJ whole genome shotgun (WGS) entry which is preliminary data.</text>
</comment>
<accession>A0ABW4DU98</accession>
<evidence type="ECO:0000313" key="1">
    <source>
        <dbReference type="EMBL" id="MFD1480523.1"/>
    </source>
</evidence>
<dbReference type="RefSeq" id="WP_131573998.1">
    <property type="nucleotide sequence ID" value="NZ_CBCSAJ010000005.1"/>
</dbReference>
<dbReference type="EMBL" id="JBHTOQ010000004">
    <property type="protein sequence ID" value="MFD1480523.1"/>
    <property type="molecule type" value="Genomic_DNA"/>
</dbReference>
<evidence type="ECO:0000313" key="2">
    <source>
        <dbReference type="Proteomes" id="UP001597302"/>
    </source>
</evidence>
<sequence>MPKMRRKSDLPQKICAACGLPFSWRKKWERDWDQVRYCSDRCRGKGARDRAGKAGAASPG</sequence>
<dbReference type="Proteomes" id="UP001597302">
    <property type="component" value="Unassembled WGS sequence"/>
</dbReference>
<dbReference type="Pfam" id="PF10013">
    <property type="entry name" value="DUF2256"/>
    <property type="match status" value="1"/>
</dbReference>
<dbReference type="PANTHER" id="PTHR37463:SF1">
    <property type="entry name" value="DUF2256 DOMAIN-CONTAINING PROTEIN"/>
    <property type="match status" value="1"/>
</dbReference>
<dbReference type="PANTHER" id="PTHR37463">
    <property type="entry name" value="GSL3115 PROTEIN"/>
    <property type="match status" value="1"/>
</dbReference>
<gene>
    <name evidence="1" type="ORF">ACFQ5P_04370</name>
</gene>
<proteinExistence type="predicted"/>
<protein>
    <submittedName>
        <fullName evidence="1">DUF2256 domain-containing protein</fullName>
    </submittedName>
</protein>
<keyword evidence="2" id="KW-1185">Reference proteome</keyword>
<dbReference type="InterPro" id="IPR017136">
    <property type="entry name" value="UCP037205"/>
</dbReference>
<name>A0ABW4DU98_9RHOB</name>